<dbReference type="Gene3D" id="3.40.430.10">
    <property type="entry name" value="Dihydrofolate Reductase, subunit A"/>
    <property type="match status" value="1"/>
</dbReference>
<name>A0A1J5AZ93_9BACT</name>
<dbReference type="EMBL" id="MNXQ01000005">
    <property type="protein sequence ID" value="OIP04373.1"/>
    <property type="molecule type" value="Genomic_DNA"/>
</dbReference>
<sequence>MEVIILAAITADGFIARSPDDRSFDWNSAEDKQFYVQTIKSADAVVMSSKSFRIIKKFPRGLTFAVYTRKPDDFKNHRPDVIKAFPTQDSPQQLIQKLQKSGFKKIVIAGGSSIFNLFLKAGVVNQLFLTVEPILFGQGVNLLNQLVNIKLKLVKCTHLSLRTILLEYDVLN</sequence>
<evidence type="ECO:0000259" key="1">
    <source>
        <dbReference type="Pfam" id="PF01872"/>
    </source>
</evidence>
<dbReference type="GO" id="GO:0009231">
    <property type="term" value="P:riboflavin biosynthetic process"/>
    <property type="evidence" value="ECO:0007669"/>
    <property type="project" value="InterPro"/>
</dbReference>
<dbReference type="Pfam" id="PF01872">
    <property type="entry name" value="RibD_C"/>
    <property type="match status" value="1"/>
</dbReference>
<dbReference type="GO" id="GO:0008703">
    <property type="term" value="F:5-amino-6-(5-phosphoribosylamino)uracil reductase activity"/>
    <property type="evidence" value="ECO:0007669"/>
    <property type="project" value="InterPro"/>
</dbReference>
<accession>A0A1J5AZ93</accession>
<evidence type="ECO:0000313" key="3">
    <source>
        <dbReference type="Proteomes" id="UP000183605"/>
    </source>
</evidence>
<feature type="domain" description="Bacterial bifunctional deaminase-reductase C-terminal" evidence="1">
    <location>
        <begin position="3"/>
        <end position="162"/>
    </location>
</feature>
<dbReference type="InterPro" id="IPR024072">
    <property type="entry name" value="DHFR-like_dom_sf"/>
</dbReference>
<dbReference type="AlphaFoldDB" id="A0A1J5AZ93"/>
<dbReference type="PANTHER" id="PTHR38011">
    <property type="entry name" value="DIHYDROFOLATE REDUCTASE FAMILY PROTEIN (AFU_ORTHOLOGUE AFUA_8G06820)"/>
    <property type="match status" value="1"/>
</dbReference>
<proteinExistence type="predicted"/>
<dbReference type="SUPFAM" id="SSF53597">
    <property type="entry name" value="Dihydrofolate reductase-like"/>
    <property type="match status" value="1"/>
</dbReference>
<reference evidence="2 3" key="1">
    <citation type="journal article" date="2016" name="Environ. Microbiol.">
        <title>Genomic resolution of a cold subsurface aquifer community provides metabolic insights for novel microbes adapted to high CO concentrations.</title>
        <authorList>
            <person name="Probst A.J."/>
            <person name="Castelle C.J."/>
            <person name="Singh A."/>
            <person name="Brown C.T."/>
            <person name="Anantharaman K."/>
            <person name="Sharon I."/>
            <person name="Hug L.A."/>
            <person name="Burstein D."/>
            <person name="Emerson J.B."/>
            <person name="Thomas B.C."/>
            <person name="Banfield J.F."/>
        </authorList>
    </citation>
    <scope>NUCLEOTIDE SEQUENCE [LARGE SCALE GENOMIC DNA]</scope>
    <source>
        <strain evidence="2">CG2_30_44_31</strain>
    </source>
</reference>
<dbReference type="Proteomes" id="UP000183605">
    <property type="component" value="Unassembled WGS sequence"/>
</dbReference>
<protein>
    <recommendedName>
        <fullName evidence="1">Bacterial bifunctional deaminase-reductase C-terminal domain-containing protein</fullName>
    </recommendedName>
</protein>
<organism evidence="2 3">
    <name type="scientific">Candidatus Beckwithbacteria bacterium CG2_30_44_31</name>
    <dbReference type="NCBI Taxonomy" id="1805035"/>
    <lineage>
        <taxon>Bacteria</taxon>
        <taxon>Candidatus Beckwithiibacteriota</taxon>
    </lineage>
</organism>
<dbReference type="PANTHER" id="PTHR38011:SF11">
    <property type="entry name" value="2,5-DIAMINO-6-RIBOSYLAMINO-4(3H)-PYRIMIDINONE 5'-PHOSPHATE REDUCTASE"/>
    <property type="match status" value="1"/>
</dbReference>
<gene>
    <name evidence="2" type="ORF">AUK18_00190</name>
</gene>
<evidence type="ECO:0000313" key="2">
    <source>
        <dbReference type="EMBL" id="OIP04373.1"/>
    </source>
</evidence>
<dbReference type="InterPro" id="IPR002734">
    <property type="entry name" value="RibDG_C"/>
</dbReference>
<dbReference type="InterPro" id="IPR050765">
    <property type="entry name" value="Riboflavin_Biosynth_HTPR"/>
</dbReference>
<comment type="caution">
    <text evidence="2">The sequence shown here is derived from an EMBL/GenBank/DDBJ whole genome shotgun (WGS) entry which is preliminary data.</text>
</comment>